<name>C7Q313_CATAD</name>
<dbReference type="InParanoid" id="C7Q313"/>
<dbReference type="EMBL" id="CP001700">
    <property type="protein sequence ID" value="ACU71905.1"/>
    <property type="molecule type" value="Genomic_DNA"/>
</dbReference>
<organism evidence="1 2">
    <name type="scientific">Catenulispora acidiphila (strain DSM 44928 / JCM 14897 / NBRC 102108 / NRRL B-24433 / ID139908)</name>
    <dbReference type="NCBI Taxonomy" id="479433"/>
    <lineage>
        <taxon>Bacteria</taxon>
        <taxon>Bacillati</taxon>
        <taxon>Actinomycetota</taxon>
        <taxon>Actinomycetes</taxon>
        <taxon>Catenulisporales</taxon>
        <taxon>Catenulisporaceae</taxon>
        <taxon>Catenulispora</taxon>
    </lineage>
</organism>
<keyword evidence="2" id="KW-1185">Reference proteome</keyword>
<proteinExistence type="predicted"/>
<evidence type="ECO:0000313" key="1">
    <source>
        <dbReference type="EMBL" id="ACU71905.1"/>
    </source>
</evidence>
<dbReference type="OrthoDB" id="4568770at2"/>
<gene>
    <name evidence="1" type="ordered locus">Caci_2996</name>
</gene>
<sequence>MTTRKPPIKVVPGQIWADKDPRSAGRTVQILEVDGIRFAIVKSPSGLGRRSRVQYDERGLRGYRLVSEPKEN</sequence>
<reference evidence="1 2" key="1">
    <citation type="journal article" date="2009" name="Stand. Genomic Sci.">
        <title>Complete genome sequence of Catenulispora acidiphila type strain (ID 139908).</title>
        <authorList>
            <person name="Copeland A."/>
            <person name="Lapidus A."/>
            <person name="Glavina Del Rio T."/>
            <person name="Nolan M."/>
            <person name="Lucas S."/>
            <person name="Chen F."/>
            <person name="Tice H."/>
            <person name="Cheng J.F."/>
            <person name="Bruce D."/>
            <person name="Goodwin L."/>
            <person name="Pitluck S."/>
            <person name="Mikhailova N."/>
            <person name="Pati A."/>
            <person name="Ivanova N."/>
            <person name="Mavromatis K."/>
            <person name="Chen A."/>
            <person name="Palaniappan K."/>
            <person name="Chain P."/>
            <person name="Land M."/>
            <person name="Hauser L."/>
            <person name="Chang Y.J."/>
            <person name="Jeffries C.D."/>
            <person name="Chertkov O."/>
            <person name="Brettin T."/>
            <person name="Detter J.C."/>
            <person name="Han C."/>
            <person name="Ali Z."/>
            <person name="Tindall B.J."/>
            <person name="Goker M."/>
            <person name="Bristow J."/>
            <person name="Eisen J.A."/>
            <person name="Markowitz V."/>
            <person name="Hugenholtz P."/>
            <person name="Kyrpides N.C."/>
            <person name="Klenk H.P."/>
        </authorList>
    </citation>
    <scope>NUCLEOTIDE SEQUENCE [LARGE SCALE GENOMIC DNA]</scope>
    <source>
        <strain evidence="2">DSM 44928 / JCM 14897 / NBRC 102108 / NRRL B-24433 / ID139908</strain>
    </source>
</reference>
<evidence type="ECO:0000313" key="2">
    <source>
        <dbReference type="Proteomes" id="UP000000851"/>
    </source>
</evidence>
<dbReference type="KEGG" id="cai:Caci_2996"/>
<dbReference type="HOGENOM" id="CLU_2714973_0_0_11"/>
<accession>C7Q313</accession>
<protein>
    <submittedName>
        <fullName evidence="1">Uncharacterized protein</fullName>
    </submittedName>
</protein>
<dbReference type="AlphaFoldDB" id="C7Q313"/>
<dbReference type="RefSeq" id="WP_012787198.1">
    <property type="nucleotide sequence ID" value="NC_013131.1"/>
</dbReference>
<dbReference type="STRING" id="479433.Caci_2996"/>
<dbReference type="Proteomes" id="UP000000851">
    <property type="component" value="Chromosome"/>
</dbReference>